<evidence type="ECO:0000313" key="1">
    <source>
        <dbReference type="EMBL" id="EPS60834.1"/>
    </source>
</evidence>
<dbReference type="SUPFAM" id="SSF51197">
    <property type="entry name" value="Clavaminate synthase-like"/>
    <property type="match status" value="1"/>
</dbReference>
<gene>
    <name evidence="1" type="ORF">M569_13967</name>
</gene>
<sequence length="137" mass="15188">MDSSSFSEAYSRSALNPDQIVPLDFSSVRVVPESHSWDPVPLLEETVRGPHAPPVVDMAVGEGEAAVGRARRLFDLPTETKILAARPAAGATGYGAARISPFFEKRMWHERFTIMGSAVDHAKLLWPDDDDEHQLFW</sequence>
<protein>
    <submittedName>
        <fullName evidence="1">Uncharacterized protein</fullName>
    </submittedName>
</protein>
<keyword evidence="2" id="KW-1185">Reference proteome</keyword>
<dbReference type="Proteomes" id="UP000015453">
    <property type="component" value="Unassembled WGS sequence"/>
</dbReference>
<name>S8C2G3_9LAMI</name>
<dbReference type="AlphaFoldDB" id="S8C2G3"/>
<comment type="caution">
    <text evidence="1">The sequence shown here is derived from an EMBL/GenBank/DDBJ whole genome shotgun (WGS) entry which is preliminary data.</text>
</comment>
<dbReference type="OrthoDB" id="866085at2759"/>
<evidence type="ECO:0000313" key="2">
    <source>
        <dbReference type="Proteomes" id="UP000015453"/>
    </source>
</evidence>
<proteinExistence type="predicted"/>
<dbReference type="EMBL" id="AUSU01007271">
    <property type="protein sequence ID" value="EPS60834.1"/>
    <property type="molecule type" value="Genomic_DNA"/>
</dbReference>
<accession>S8C2G3</accession>
<reference evidence="1 2" key="1">
    <citation type="journal article" date="2013" name="BMC Genomics">
        <title>The miniature genome of a carnivorous plant Genlisea aurea contains a low number of genes and short non-coding sequences.</title>
        <authorList>
            <person name="Leushkin E.V."/>
            <person name="Sutormin R.A."/>
            <person name="Nabieva E.R."/>
            <person name="Penin A.A."/>
            <person name="Kondrashov A.S."/>
            <person name="Logacheva M.D."/>
        </authorList>
    </citation>
    <scope>NUCLEOTIDE SEQUENCE [LARGE SCALE GENOMIC DNA]</scope>
</reference>
<organism evidence="1 2">
    <name type="scientific">Genlisea aurea</name>
    <dbReference type="NCBI Taxonomy" id="192259"/>
    <lineage>
        <taxon>Eukaryota</taxon>
        <taxon>Viridiplantae</taxon>
        <taxon>Streptophyta</taxon>
        <taxon>Embryophyta</taxon>
        <taxon>Tracheophyta</taxon>
        <taxon>Spermatophyta</taxon>
        <taxon>Magnoliopsida</taxon>
        <taxon>eudicotyledons</taxon>
        <taxon>Gunneridae</taxon>
        <taxon>Pentapetalae</taxon>
        <taxon>asterids</taxon>
        <taxon>lamiids</taxon>
        <taxon>Lamiales</taxon>
        <taxon>Lentibulariaceae</taxon>
        <taxon>Genlisea</taxon>
    </lineage>
</organism>